<proteinExistence type="inferred from homology"/>
<comment type="similarity">
    <text evidence="7">Belongs to the binding-protein-dependent transport system permease family.</text>
</comment>
<dbReference type="Pfam" id="PF00528">
    <property type="entry name" value="BPD_transp_1"/>
    <property type="match status" value="1"/>
</dbReference>
<keyword evidence="3" id="KW-1003">Cell membrane</keyword>
<dbReference type="Gene3D" id="1.10.3720.10">
    <property type="entry name" value="MetI-like"/>
    <property type="match status" value="1"/>
</dbReference>
<sequence>MKQTGLRAIRAPLSATQRLVLGIGSFVLPLLLWCAVSYLPFVWHPLVLVSDPGGVDYFEPGMRVEAGVFADEVKAMRESGAALPQGVPANPVYLPAPHEVAQAFYTGFTTPPEQKDAPWLHQSLWHSMQIIFWGFLISSLIGVPLGILCGTYSALARLHEPFIEFFRYLPAPAFGALAVAILGIHDGPKIAIIVIGTLFQQVLIVANTTRQLDHSLLEAAMTMGNRGARLLLKVVVPGILPQLYRDQRVLLGWAWTYLIVAELIGTSSGITFFITQQARYQHFDKVYAAILMIGLIGLGIDLLLAWLGRRLFPWLPPRSQH</sequence>
<keyword evidence="2 7" id="KW-0813">Transport</keyword>
<dbReference type="SUPFAM" id="SSF161098">
    <property type="entry name" value="MetI-like"/>
    <property type="match status" value="1"/>
</dbReference>
<evidence type="ECO:0000313" key="10">
    <source>
        <dbReference type="Proteomes" id="UP001056201"/>
    </source>
</evidence>
<reference evidence="9" key="1">
    <citation type="submission" date="2022-05" db="EMBL/GenBank/DDBJ databases">
        <title>An RpoN-dependent PEP-CTERM gene is involved in floc formation of an Aquincola tertiaricarbonis strain.</title>
        <authorList>
            <person name="Qiu D."/>
            <person name="Xia M."/>
        </authorList>
    </citation>
    <scope>NUCLEOTIDE SEQUENCE</scope>
    <source>
        <strain evidence="9">RN12</strain>
    </source>
</reference>
<dbReference type="PANTHER" id="PTHR30151:SF0">
    <property type="entry name" value="ABC TRANSPORTER PERMEASE PROTEIN MJ0413-RELATED"/>
    <property type="match status" value="1"/>
</dbReference>
<evidence type="ECO:0000313" key="9">
    <source>
        <dbReference type="EMBL" id="URI08553.1"/>
    </source>
</evidence>
<evidence type="ECO:0000256" key="5">
    <source>
        <dbReference type="ARBA" id="ARBA00022989"/>
    </source>
</evidence>
<accession>A0ABY4S9Z4</accession>
<feature type="transmembrane region" description="Helical" evidence="7">
    <location>
        <begin position="165"/>
        <end position="184"/>
    </location>
</feature>
<dbReference type="EMBL" id="CP097636">
    <property type="protein sequence ID" value="URI08553.1"/>
    <property type="molecule type" value="Genomic_DNA"/>
</dbReference>
<evidence type="ECO:0000256" key="4">
    <source>
        <dbReference type="ARBA" id="ARBA00022692"/>
    </source>
</evidence>
<keyword evidence="5 7" id="KW-1133">Transmembrane helix</keyword>
<comment type="subcellular location">
    <subcellularLocation>
        <location evidence="1 7">Cell membrane</location>
        <topology evidence="1 7">Multi-pass membrane protein</topology>
    </subcellularLocation>
</comment>
<protein>
    <submittedName>
        <fullName evidence="9">ABC transporter permease</fullName>
    </submittedName>
</protein>
<dbReference type="InterPro" id="IPR000515">
    <property type="entry name" value="MetI-like"/>
</dbReference>
<feature type="transmembrane region" description="Helical" evidence="7">
    <location>
        <begin position="130"/>
        <end position="153"/>
    </location>
</feature>
<feature type="domain" description="ABC transmembrane type-1" evidence="8">
    <location>
        <begin position="124"/>
        <end position="304"/>
    </location>
</feature>
<dbReference type="InterPro" id="IPR035906">
    <property type="entry name" value="MetI-like_sf"/>
</dbReference>
<evidence type="ECO:0000256" key="7">
    <source>
        <dbReference type="RuleBase" id="RU363032"/>
    </source>
</evidence>
<feature type="transmembrane region" description="Helical" evidence="7">
    <location>
        <begin position="250"/>
        <end position="274"/>
    </location>
</feature>
<keyword evidence="10" id="KW-1185">Reference proteome</keyword>
<dbReference type="PROSITE" id="PS50928">
    <property type="entry name" value="ABC_TM1"/>
    <property type="match status" value="1"/>
</dbReference>
<evidence type="ECO:0000256" key="2">
    <source>
        <dbReference type="ARBA" id="ARBA00022448"/>
    </source>
</evidence>
<evidence type="ECO:0000259" key="8">
    <source>
        <dbReference type="PROSITE" id="PS50928"/>
    </source>
</evidence>
<keyword evidence="4 7" id="KW-0812">Transmembrane</keyword>
<dbReference type="PANTHER" id="PTHR30151">
    <property type="entry name" value="ALKANE SULFONATE ABC TRANSPORTER-RELATED, MEMBRANE SUBUNIT"/>
    <property type="match status" value="1"/>
</dbReference>
<keyword evidence="6 7" id="KW-0472">Membrane</keyword>
<dbReference type="RefSeq" id="WP_250196775.1">
    <property type="nucleotide sequence ID" value="NZ_CP097636.1"/>
</dbReference>
<gene>
    <name evidence="9" type="ORF">MW290_23520</name>
</gene>
<feature type="transmembrane region" description="Helical" evidence="7">
    <location>
        <begin position="20"/>
        <end position="43"/>
    </location>
</feature>
<feature type="transmembrane region" description="Helical" evidence="7">
    <location>
        <begin position="286"/>
        <end position="307"/>
    </location>
</feature>
<dbReference type="CDD" id="cd06261">
    <property type="entry name" value="TM_PBP2"/>
    <property type="match status" value="1"/>
</dbReference>
<evidence type="ECO:0000256" key="6">
    <source>
        <dbReference type="ARBA" id="ARBA00023136"/>
    </source>
</evidence>
<evidence type="ECO:0000256" key="3">
    <source>
        <dbReference type="ARBA" id="ARBA00022475"/>
    </source>
</evidence>
<name>A0ABY4S9Z4_AQUTE</name>
<evidence type="ECO:0000256" key="1">
    <source>
        <dbReference type="ARBA" id="ARBA00004651"/>
    </source>
</evidence>
<dbReference type="Proteomes" id="UP001056201">
    <property type="component" value="Chromosome 2"/>
</dbReference>
<organism evidence="9 10">
    <name type="scientific">Aquincola tertiaricarbonis</name>
    <dbReference type="NCBI Taxonomy" id="391953"/>
    <lineage>
        <taxon>Bacteria</taxon>
        <taxon>Pseudomonadati</taxon>
        <taxon>Pseudomonadota</taxon>
        <taxon>Betaproteobacteria</taxon>
        <taxon>Burkholderiales</taxon>
        <taxon>Sphaerotilaceae</taxon>
        <taxon>Aquincola</taxon>
    </lineage>
</organism>